<keyword evidence="3" id="KW-1185">Reference proteome</keyword>
<reference evidence="2" key="1">
    <citation type="submission" date="2021-06" db="EMBL/GenBank/DDBJ databases">
        <authorList>
            <person name="Hodson N. C."/>
            <person name="Mongue J. A."/>
            <person name="Jaron S. K."/>
        </authorList>
    </citation>
    <scope>NUCLEOTIDE SEQUENCE</scope>
</reference>
<dbReference type="EMBL" id="CAJVCH010563429">
    <property type="protein sequence ID" value="CAG7832093.1"/>
    <property type="molecule type" value="Genomic_DNA"/>
</dbReference>
<dbReference type="InterPro" id="IPR000477">
    <property type="entry name" value="RT_dom"/>
</dbReference>
<comment type="caution">
    <text evidence="2">The sequence shown here is derived from an EMBL/GenBank/DDBJ whole genome shotgun (WGS) entry which is preliminary data.</text>
</comment>
<dbReference type="OrthoDB" id="418748at2759"/>
<evidence type="ECO:0000313" key="3">
    <source>
        <dbReference type="Proteomes" id="UP000708208"/>
    </source>
</evidence>
<protein>
    <recommendedName>
        <fullName evidence="1">Reverse transcriptase domain-containing protein</fullName>
    </recommendedName>
</protein>
<dbReference type="Pfam" id="PF00078">
    <property type="entry name" value="RVT_1"/>
    <property type="match status" value="1"/>
</dbReference>
<evidence type="ECO:0000259" key="1">
    <source>
        <dbReference type="Pfam" id="PF00078"/>
    </source>
</evidence>
<sequence length="321" mass="36780">MKSCKSCKRQSRIYKSTCKQQKETYYVAMREDINNSKHSDTFWKALNRFRNSKFTKITNSIPDNRWYDHFKGVLEEFQDENRDVNGVEDTNPINDTAKNLQFILDNEITADEVKHAIKCLPKSKAVGTDGIPNEAYMNLDPTTLCYLVKALNKALQEEIPEKWGEIITAPIYKKNCKETPKTTGPITKLITSIISARIGHFCAIGEILSDNQCAYRRGKGCFDQVFNLYALICKLLSVPKGNFFAIFVDLSQAFDSITHCKLWKLWLRRLGLSENCTTRIQDLYKLAKTKVRTNNGFTSFINIKKGVLQGESCFSICLIYI</sequence>
<name>A0A8J2PIV2_9HEXA</name>
<gene>
    <name evidence="2" type="ORF">AFUS01_LOCUS41799</name>
</gene>
<organism evidence="2 3">
    <name type="scientific">Allacma fusca</name>
    <dbReference type="NCBI Taxonomy" id="39272"/>
    <lineage>
        <taxon>Eukaryota</taxon>
        <taxon>Metazoa</taxon>
        <taxon>Ecdysozoa</taxon>
        <taxon>Arthropoda</taxon>
        <taxon>Hexapoda</taxon>
        <taxon>Collembola</taxon>
        <taxon>Symphypleona</taxon>
        <taxon>Sminthuridae</taxon>
        <taxon>Allacma</taxon>
    </lineage>
</organism>
<dbReference type="Proteomes" id="UP000708208">
    <property type="component" value="Unassembled WGS sequence"/>
</dbReference>
<feature type="domain" description="Reverse transcriptase" evidence="1">
    <location>
        <begin position="187"/>
        <end position="310"/>
    </location>
</feature>
<evidence type="ECO:0000313" key="2">
    <source>
        <dbReference type="EMBL" id="CAG7832093.1"/>
    </source>
</evidence>
<proteinExistence type="predicted"/>
<accession>A0A8J2PIV2</accession>
<dbReference type="AlphaFoldDB" id="A0A8J2PIV2"/>
<dbReference type="PANTHER" id="PTHR19446">
    <property type="entry name" value="REVERSE TRANSCRIPTASES"/>
    <property type="match status" value="1"/>
</dbReference>